<sequence>MAIPNTTHVDDPSKERDSEEGFQRDPPSQQLSEGFDGGLKTEGDGEDGVRGDRPPPLLKGFDGGGFWVGDSGKIIGVGGDG</sequence>
<comment type="caution">
    <text evidence="2">The sequence shown here is derived from an EMBL/GenBank/DDBJ whole genome shotgun (WGS) entry which is preliminary data.</text>
</comment>
<reference evidence="2 3" key="1">
    <citation type="journal article" date="2020" name="BMC Genomics">
        <title>Intraspecific diversification of the crop wild relative Brassica cretica Lam. using demographic model selection.</title>
        <authorList>
            <person name="Kioukis A."/>
            <person name="Michalopoulou V.A."/>
            <person name="Briers L."/>
            <person name="Pirintsos S."/>
            <person name="Studholme D.J."/>
            <person name="Pavlidis P."/>
            <person name="Sarris P.F."/>
        </authorList>
    </citation>
    <scope>NUCLEOTIDE SEQUENCE [LARGE SCALE GENOMIC DNA]</scope>
    <source>
        <strain evidence="3">cv. PFS-1207/04</strain>
    </source>
</reference>
<feature type="compositionally biased region" description="Basic and acidic residues" evidence="1">
    <location>
        <begin position="39"/>
        <end position="53"/>
    </location>
</feature>
<evidence type="ECO:0000313" key="3">
    <source>
        <dbReference type="Proteomes" id="UP000266723"/>
    </source>
</evidence>
<evidence type="ECO:0000313" key="2">
    <source>
        <dbReference type="EMBL" id="KAF3563601.1"/>
    </source>
</evidence>
<gene>
    <name evidence="2" type="ORF">DY000_02017663</name>
</gene>
<keyword evidence="3" id="KW-1185">Reference proteome</keyword>
<dbReference type="Proteomes" id="UP000266723">
    <property type="component" value="Unassembled WGS sequence"/>
</dbReference>
<evidence type="ECO:0000256" key="1">
    <source>
        <dbReference type="SAM" id="MobiDB-lite"/>
    </source>
</evidence>
<proteinExistence type="predicted"/>
<feature type="compositionally biased region" description="Basic and acidic residues" evidence="1">
    <location>
        <begin position="8"/>
        <end position="23"/>
    </location>
</feature>
<accession>A0ABQ7CUK9</accession>
<name>A0ABQ7CUK9_BRACR</name>
<dbReference type="EMBL" id="QGKV02000759">
    <property type="protein sequence ID" value="KAF3563601.1"/>
    <property type="molecule type" value="Genomic_DNA"/>
</dbReference>
<protein>
    <submittedName>
        <fullName evidence="2">Uncharacterized protein</fullName>
    </submittedName>
</protein>
<feature type="region of interest" description="Disordered" evidence="1">
    <location>
        <begin position="1"/>
        <end position="64"/>
    </location>
</feature>
<organism evidence="2 3">
    <name type="scientific">Brassica cretica</name>
    <name type="common">Mustard</name>
    <dbReference type="NCBI Taxonomy" id="69181"/>
    <lineage>
        <taxon>Eukaryota</taxon>
        <taxon>Viridiplantae</taxon>
        <taxon>Streptophyta</taxon>
        <taxon>Embryophyta</taxon>
        <taxon>Tracheophyta</taxon>
        <taxon>Spermatophyta</taxon>
        <taxon>Magnoliopsida</taxon>
        <taxon>eudicotyledons</taxon>
        <taxon>Gunneridae</taxon>
        <taxon>Pentapetalae</taxon>
        <taxon>rosids</taxon>
        <taxon>malvids</taxon>
        <taxon>Brassicales</taxon>
        <taxon>Brassicaceae</taxon>
        <taxon>Brassiceae</taxon>
        <taxon>Brassica</taxon>
    </lineage>
</organism>